<feature type="compositionally biased region" description="Low complexity" evidence="1">
    <location>
        <begin position="301"/>
        <end position="316"/>
    </location>
</feature>
<feature type="region of interest" description="Disordered" evidence="1">
    <location>
        <begin position="277"/>
        <end position="427"/>
    </location>
</feature>
<accession>A0A7S2YL02</accession>
<feature type="compositionally biased region" description="Basic and acidic residues" evidence="1">
    <location>
        <begin position="286"/>
        <end position="296"/>
    </location>
</feature>
<proteinExistence type="predicted"/>
<protein>
    <submittedName>
        <fullName evidence="3">Uncharacterized protein</fullName>
    </submittedName>
</protein>
<keyword evidence="2" id="KW-0472">Membrane</keyword>
<evidence type="ECO:0000256" key="2">
    <source>
        <dbReference type="SAM" id="Phobius"/>
    </source>
</evidence>
<organism evidence="3">
    <name type="scientific">Entomoneis paludosa</name>
    <dbReference type="NCBI Taxonomy" id="265537"/>
    <lineage>
        <taxon>Eukaryota</taxon>
        <taxon>Sar</taxon>
        <taxon>Stramenopiles</taxon>
        <taxon>Ochrophyta</taxon>
        <taxon>Bacillariophyta</taxon>
        <taxon>Bacillariophyceae</taxon>
        <taxon>Bacillariophycidae</taxon>
        <taxon>Entomoneidaceae</taxon>
        <taxon>Entomoneis</taxon>
    </lineage>
</organism>
<evidence type="ECO:0000313" key="3">
    <source>
        <dbReference type="EMBL" id="CAD9981768.1"/>
    </source>
</evidence>
<keyword evidence="2" id="KW-1133">Transmembrane helix</keyword>
<sequence>MPKGDTTAEKEHYERARFAVKLLGICTCNWTVLVVAWISIAICIRFADPNSFWASDWLVLAVENLWEAVCKIGYLSILIEVHEQLFDDVSRTAQRLGDLRTYMSAVWDASNDVVVICSCHDSMVNAAVSPSFFQMDKSNKKPKPSIYKDEHDQSKTTLVMEVDPYVGSYRTFEVNLSKKMSREEANTMMKTSRNKARMVTPVFNKNLKALSDLVCDAVTIQVPEGQNQHTILKEFFCENLQTPGTRNLKRLICEAKVVKLQGKTFLIVLRDVTQQVAPEAPPPADQYRDSGGHQEEESLVSGGSSDTDMTTNTTMGRHQEQDRRYSREGAESKNDFKRRNSSNSSKVHSLYSSDDDTNNTDTSSIIRQTFHKREAPAEATPVYKNTNGGRRVGSLPAISDTEFSGSGSSSHARSHAIREVPPESSPPIMATPLESSVAADFGVLLDSNRCEDNGGDIIDESNKTNYYHHPRHQHDGEHLMIDTPKRHPYYNNKNKDPECFPVQPAQCQIM</sequence>
<feature type="transmembrane region" description="Helical" evidence="2">
    <location>
        <begin position="20"/>
        <end position="42"/>
    </location>
</feature>
<reference evidence="3" key="1">
    <citation type="submission" date="2021-01" db="EMBL/GenBank/DDBJ databases">
        <authorList>
            <person name="Corre E."/>
            <person name="Pelletier E."/>
            <person name="Niang G."/>
            <person name="Scheremetjew M."/>
            <person name="Finn R."/>
            <person name="Kale V."/>
            <person name="Holt S."/>
            <person name="Cochrane G."/>
            <person name="Meng A."/>
            <person name="Brown T."/>
            <person name="Cohen L."/>
        </authorList>
    </citation>
    <scope>NUCLEOTIDE SEQUENCE</scope>
    <source>
        <strain evidence="3">CCMP125</strain>
    </source>
</reference>
<name>A0A7S2YL02_9STRA</name>
<gene>
    <name evidence="3" type="ORF">APAL1065_LOCUS20216</name>
</gene>
<dbReference type="AlphaFoldDB" id="A0A7S2YL02"/>
<evidence type="ECO:0000256" key="1">
    <source>
        <dbReference type="SAM" id="MobiDB-lite"/>
    </source>
</evidence>
<keyword evidence="2" id="KW-0812">Transmembrane</keyword>
<dbReference type="EMBL" id="HBHT01030116">
    <property type="protein sequence ID" value="CAD9981768.1"/>
    <property type="molecule type" value="Transcribed_RNA"/>
</dbReference>
<feature type="compositionally biased region" description="Basic and acidic residues" evidence="1">
    <location>
        <begin position="317"/>
        <end position="338"/>
    </location>
</feature>
<feature type="compositionally biased region" description="Polar residues" evidence="1">
    <location>
        <begin position="341"/>
        <end position="351"/>
    </location>
</feature>